<keyword evidence="3" id="KW-0479">Metal-binding</keyword>
<dbReference type="Pfam" id="PF13419">
    <property type="entry name" value="HAD_2"/>
    <property type="match status" value="1"/>
</dbReference>
<gene>
    <name evidence="9" type="ORF">CLUMA_CG016295</name>
</gene>
<evidence type="ECO:0000256" key="8">
    <source>
        <dbReference type="ARBA" id="ARBA00083904"/>
    </source>
</evidence>
<dbReference type="SFLD" id="SFLDG01129">
    <property type="entry name" value="C1.5:_HAD__Beta-PGM__Phosphata"/>
    <property type="match status" value="1"/>
</dbReference>
<evidence type="ECO:0000256" key="6">
    <source>
        <dbReference type="ARBA" id="ARBA00052504"/>
    </source>
</evidence>
<evidence type="ECO:0000256" key="5">
    <source>
        <dbReference type="ARBA" id="ARBA00022842"/>
    </source>
</evidence>
<protein>
    <recommendedName>
        <fullName evidence="7">pseudouridine 5'-phosphatase</fullName>
        <ecNumber evidence="7">3.1.3.96</ecNumber>
    </recommendedName>
    <alternativeName>
        <fullName evidence="8">Pseudouridine-5'-monophosphatase</fullName>
    </alternativeName>
</protein>
<dbReference type="Gene3D" id="3.40.50.1000">
    <property type="entry name" value="HAD superfamily/HAD-like"/>
    <property type="match status" value="1"/>
</dbReference>
<dbReference type="InterPro" id="IPR036412">
    <property type="entry name" value="HAD-like_sf"/>
</dbReference>
<proteinExistence type="inferred from homology"/>
<evidence type="ECO:0000256" key="2">
    <source>
        <dbReference type="ARBA" id="ARBA00006171"/>
    </source>
</evidence>
<evidence type="ECO:0000256" key="7">
    <source>
        <dbReference type="ARBA" id="ARBA00066578"/>
    </source>
</evidence>
<dbReference type="InterPro" id="IPR023214">
    <property type="entry name" value="HAD_sf"/>
</dbReference>
<dbReference type="InterPro" id="IPR023198">
    <property type="entry name" value="PGP-like_dom2"/>
</dbReference>
<reference evidence="9 10" key="1">
    <citation type="submission" date="2015-04" db="EMBL/GenBank/DDBJ databases">
        <authorList>
            <person name="Syromyatnikov M.Y."/>
            <person name="Popov V.N."/>
        </authorList>
    </citation>
    <scope>NUCLEOTIDE SEQUENCE [LARGE SCALE GENOMIC DNA]</scope>
</reference>
<evidence type="ECO:0000256" key="1">
    <source>
        <dbReference type="ARBA" id="ARBA00001946"/>
    </source>
</evidence>
<keyword evidence="5" id="KW-0460">Magnesium</keyword>
<evidence type="ECO:0000256" key="4">
    <source>
        <dbReference type="ARBA" id="ARBA00022801"/>
    </source>
</evidence>
<dbReference type="InterPro" id="IPR006439">
    <property type="entry name" value="HAD-SF_hydro_IA"/>
</dbReference>
<comment type="catalytic activity">
    <reaction evidence="6">
        <text>psi-UMP + H2O = pseudouridine + phosphate</text>
        <dbReference type="Rhea" id="RHEA:10944"/>
        <dbReference type="ChEBI" id="CHEBI:15377"/>
        <dbReference type="ChEBI" id="CHEBI:17802"/>
        <dbReference type="ChEBI" id="CHEBI:43474"/>
        <dbReference type="ChEBI" id="CHEBI:58380"/>
        <dbReference type="EC" id="3.1.3.96"/>
    </reaction>
</comment>
<name>A0A1J1ITT8_9DIPT</name>
<dbReference type="SUPFAM" id="SSF56784">
    <property type="entry name" value="HAD-like"/>
    <property type="match status" value="1"/>
</dbReference>
<evidence type="ECO:0000313" key="10">
    <source>
        <dbReference type="Proteomes" id="UP000183832"/>
    </source>
</evidence>
<dbReference type="Proteomes" id="UP000183832">
    <property type="component" value="Unassembled WGS sequence"/>
</dbReference>
<accession>A0A1J1ITT8</accession>
<dbReference type="AlphaFoldDB" id="A0A1J1ITT8"/>
<dbReference type="FunFam" id="1.10.150.240:FF:000001">
    <property type="entry name" value="Haloacid dehalogenase-like hydrolase domain"/>
    <property type="match status" value="1"/>
</dbReference>
<dbReference type="Gene3D" id="1.10.150.240">
    <property type="entry name" value="Putative phosphatase, domain 2"/>
    <property type="match status" value="1"/>
</dbReference>
<comment type="similarity">
    <text evidence="2">Belongs to the HAD-like hydrolase superfamily. CbbY/CbbZ/Gph/YieH family.</text>
</comment>
<dbReference type="GO" id="GO:0046872">
    <property type="term" value="F:metal ion binding"/>
    <property type="evidence" value="ECO:0007669"/>
    <property type="project" value="UniProtKB-KW"/>
</dbReference>
<dbReference type="EMBL" id="CVRI01000059">
    <property type="protein sequence ID" value="CRL03637.1"/>
    <property type="molecule type" value="Genomic_DNA"/>
</dbReference>
<dbReference type="NCBIfam" id="TIGR01509">
    <property type="entry name" value="HAD-SF-IA-v3"/>
    <property type="match status" value="1"/>
</dbReference>
<keyword evidence="4" id="KW-0378">Hydrolase</keyword>
<comment type="cofactor">
    <cofactor evidence="1">
        <name>Mg(2+)</name>
        <dbReference type="ChEBI" id="CHEBI:18420"/>
    </cofactor>
</comment>
<dbReference type="PANTHER" id="PTHR18901:SF38">
    <property type="entry name" value="PSEUDOURIDINE-5'-PHOSPHATASE"/>
    <property type="match status" value="1"/>
</dbReference>
<dbReference type="OrthoDB" id="40579at2759"/>
<dbReference type="PANTHER" id="PTHR18901">
    <property type="entry name" value="2-DEOXYGLUCOSE-6-PHOSPHATE PHOSPHATASE 2"/>
    <property type="match status" value="1"/>
</dbReference>
<keyword evidence="10" id="KW-1185">Reference proteome</keyword>
<dbReference type="InterPro" id="IPR041492">
    <property type="entry name" value="HAD_2"/>
</dbReference>
<organism evidence="9 10">
    <name type="scientific">Clunio marinus</name>
    <dbReference type="NCBI Taxonomy" id="568069"/>
    <lineage>
        <taxon>Eukaryota</taxon>
        <taxon>Metazoa</taxon>
        <taxon>Ecdysozoa</taxon>
        <taxon>Arthropoda</taxon>
        <taxon>Hexapoda</taxon>
        <taxon>Insecta</taxon>
        <taxon>Pterygota</taxon>
        <taxon>Neoptera</taxon>
        <taxon>Endopterygota</taxon>
        <taxon>Diptera</taxon>
        <taxon>Nematocera</taxon>
        <taxon>Chironomoidea</taxon>
        <taxon>Chironomidae</taxon>
        <taxon>Clunio</taxon>
    </lineage>
</organism>
<dbReference type="SFLD" id="SFLDS00003">
    <property type="entry name" value="Haloacid_Dehalogenase"/>
    <property type="match status" value="1"/>
</dbReference>
<dbReference type="FunFam" id="3.40.50.1000:FF:000055">
    <property type="entry name" value="Haloacid dehalogenase-like hydrolase family protein"/>
    <property type="match status" value="1"/>
</dbReference>
<dbReference type="GO" id="GO:1990738">
    <property type="term" value="F:pseudouridine 5'-phosphatase activity"/>
    <property type="evidence" value="ECO:0007669"/>
    <property type="project" value="UniProtKB-EC"/>
</dbReference>
<dbReference type="SFLD" id="SFLDG01135">
    <property type="entry name" value="C1.5.6:_HAD__Beta-PGM__Phospha"/>
    <property type="match status" value="1"/>
</dbReference>
<dbReference type="STRING" id="568069.A0A1J1ITT8"/>
<evidence type="ECO:0000313" key="9">
    <source>
        <dbReference type="EMBL" id="CRL03637.1"/>
    </source>
</evidence>
<dbReference type="EC" id="3.1.3.96" evidence="7"/>
<sequence length="228" mass="25382">MSKTFKPVKAVLFDMDGLLLNTEPIYEKVFEEVCEKYGKKLTSEVRVKLLGSTEKRSCEVCVNDLKLNVTLDQFIQDFQKLSHQRLANVEFMPGAKALIQHLHANNIPICVATSSGDTSVTIKTKNHLEIFQLFHHITKGSDPELKEGKPAPDIFLLAASRFDSKFNPIECLVLEDSPNGVQGAVSANMQVVMVPADYISEELKSKATLAINSLELFQPEIFGLPAFK</sequence>
<evidence type="ECO:0000256" key="3">
    <source>
        <dbReference type="ARBA" id="ARBA00022723"/>
    </source>
</evidence>